<sequence length="97" mass="11291">QRLFGRSKDYQGTQTHEDGDLVGLHYLFLSKVPGWFLFTGIFLPVTLLLLLLIAYLRIKLKEVNKQLSLANNPTDVVLQYYAKCNKLRNSKRKQDHQ</sequence>
<evidence type="ECO:0000313" key="2">
    <source>
        <dbReference type="Ensembl" id="ENSNNAP00000000175.1"/>
    </source>
</evidence>
<keyword evidence="1" id="KW-1133">Transmembrane helix</keyword>
<dbReference type="OrthoDB" id="9048909at2759"/>
<dbReference type="Ensembl" id="ENSNNAT00000000187.1">
    <property type="protein sequence ID" value="ENSNNAP00000000175.1"/>
    <property type="gene ID" value="ENSNNAG00000000124.1"/>
</dbReference>
<reference evidence="2" key="2">
    <citation type="submission" date="2025-09" db="UniProtKB">
        <authorList>
            <consortium name="Ensembl"/>
        </authorList>
    </citation>
    <scope>IDENTIFICATION</scope>
</reference>
<feature type="transmembrane region" description="Helical" evidence="1">
    <location>
        <begin position="35"/>
        <end position="56"/>
    </location>
</feature>
<accession>A0A8C6V3X7</accession>
<evidence type="ECO:0008006" key="4">
    <source>
        <dbReference type="Google" id="ProtNLM"/>
    </source>
</evidence>
<keyword evidence="1" id="KW-0812">Transmembrane</keyword>
<dbReference type="Proteomes" id="UP000694559">
    <property type="component" value="Unplaced"/>
</dbReference>
<evidence type="ECO:0000313" key="3">
    <source>
        <dbReference type="Proteomes" id="UP000694559"/>
    </source>
</evidence>
<reference evidence="2" key="1">
    <citation type="submission" date="2025-08" db="UniProtKB">
        <authorList>
            <consortium name="Ensembl"/>
        </authorList>
    </citation>
    <scope>IDENTIFICATION</scope>
</reference>
<proteinExistence type="predicted"/>
<name>A0A8C6V3X7_NAJNA</name>
<evidence type="ECO:0000256" key="1">
    <source>
        <dbReference type="SAM" id="Phobius"/>
    </source>
</evidence>
<keyword evidence="3" id="KW-1185">Reference proteome</keyword>
<dbReference type="OMA" id="GRSKDYQ"/>
<keyword evidence="1" id="KW-0472">Membrane</keyword>
<dbReference type="GeneTree" id="ENSGT01000000221525"/>
<protein>
    <recommendedName>
        <fullName evidence="4">Small leucine rich protein 1</fullName>
    </recommendedName>
</protein>
<organism evidence="2 3">
    <name type="scientific">Naja naja</name>
    <name type="common">Indian cobra</name>
    <dbReference type="NCBI Taxonomy" id="35670"/>
    <lineage>
        <taxon>Eukaryota</taxon>
        <taxon>Metazoa</taxon>
        <taxon>Chordata</taxon>
        <taxon>Craniata</taxon>
        <taxon>Vertebrata</taxon>
        <taxon>Euteleostomi</taxon>
        <taxon>Lepidosauria</taxon>
        <taxon>Squamata</taxon>
        <taxon>Bifurcata</taxon>
        <taxon>Unidentata</taxon>
        <taxon>Episquamata</taxon>
        <taxon>Toxicofera</taxon>
        <taxon>Serpentes</taxon>
        <taxon>Colubroidea</taxon>
        <taxon>Elapidae</taxon>
        <taxon>Elapinae</taxon>
        <taxon>Naja</taxon>
    </lineage>
</organism>
<dbReference type="AlphaFoldDB" id="A0A8C6V3X7"/>